<evidence type="ECO:0000313" key="3">
    <source>
        <dbReference type="Proteomes" id="UP000598996"/>
    </source>
</evidence>
<evidence type="ECO:0000256" key="1">
    <source>
        <dbReference type="SAM" id="MobiDB-lite"/>
    </source>
</evidence>
<dbReference type="Proteomes" id="UP000598996">
    <property type="component" value="Unassembled WGS sequence"/>
</dbReference>
<dbReference type="InterPro" id="IPR004401">
    <property type="entry name" value="YbaB/EbfC"/>
</dbReference>
<gene>
    <name evidence="2" type="ORF">JKJ07_28200</name>
</gene>
<accession>A0ABS1VUQ6</accession>
<dbReference type="Gene3D" id="3.30.1310.10">
    <property type="entry name" value="Nucleoid-associated protein YbaB-like domain"/>
    <property type="match status" value="1"/>
</dbReference>
<feature type="compositionally biased region" description="Basic and acidic residues" evidence="1">
    <location>
        <begin position="26"/>
        <end position="41"/>
    </location>
</feature>
<name>A0ABS1VUQ6_9ACTN</name>
<dbReference type="SUPFAM" id="SSF82607">
    <property type="entry name" value="YbaB-like"/>
    <property type="match status" value="1"/>
</dbReference>
<reference evidence="2 3" key="1">
    <citation type="submission" date="2021-01" db="EMBL/GenBank/DDBJ databases">
        <title>Actinoplanes sp. nov. LDG1-01 isolated from lichen.</title>
        <authorList>
            <person name="Saeng-In P."/>
            <person name="Phongsopitanun W."/>
            <person name="Kanchanasin P."/>
            <person name="Yuki M."/>
            <person name="Kudo T."/>
            <person name="Ohkuma M."/>
            <person name="Tanasupawat S."/>
        </authorList>
    </citation>
    <scope>NUCLEOTIDE SEQUENCE [LARGE SCALE GENOMIC DNA]</scope>
    <source>
        <strain evidence="2 3">LDG1-01</strain>
    </source>
</reference>
<evidence type="ECO:0000313" key="2">
    <source>
        <dbReference type="EMBL" id="MBL7258195.1"/>
    </source>
</evidence>
<dbReference type="RefSeq" id="WP_202994829.1">
    <property type="nucleotide sequence ID" value="NZ_JAENHO010000008.1"/>
</dbReference>
<feature type="region of interest" description="Disordered" evidence="1">
    <location>
        <begin position="20"/>
        <end position="44"/>
    </location>
</feature>
<keyword evidence="3" id="KW-1185">Reference proteome</keyword>
<organism evidence="2 3">
    <name type="scientific">Paractinoplanes lichenicola</name>
    <dbReference type="NCBI Taxonomy" id="2802976"/>
    <lineage>
        <taxon>Bacteria</taxon>
        <taxon>Bacillati</taxon>
        <taxon>Actinomycetota</taxon>
        <taxon>Actinomycetes</taxon>
        <taxon>Micromonosporales</taxon>
        <taxon>Micromonosporaceae</taxon>
        <taxon>Paractinoplanes</taxon>
    </lineage>
</organism>
<feature type="compositionally biased region" description="Acidic residues" evidence="1">
    <location>
        <begin position="120"/>
        <end position="130"/>
    </location>
</feature>
<proteinExistence type="predicted"/>
<dbReference type="Pfam" id="PF02575">
    <property type="entry name" value="YbaB_DNA_bd"/>
    <property type="match status" value="1"/>
</dbReference>
<comment type="caution">
    <text evidence="2">The sequence shown here is derived from an EMBL/GenBank/DDBJ whole genome shotgun (WGS) entry which is preliminary data.</text>
</comment>
<dbReference type="InterPro" id="IPR036894">
    <property type="entry name" value="YbaB-like_sf"/>
</dbReference>
<dbReference type="EMBL" id="JAENHO010000008">
    <property type="protein sequence ID" value="MBL7258195.1"/>
    <property type="molecule type" value="Genomic_DNA"/>
</dbReference>
<sequence>MPLDPEDFLVDWERKVEQQTAMTTELSRRMQDTRATAESRGGEAVVTVDQSGGLAALELTDRAMRLSPEELSRTILETSRRAQARLAEQMTEIVTGLYGAGSDTAAFIGGAYAEQFPTPPEDDDTEERRR</sequence>
<protein>
    <submittedName>
        <fullName evidence="2">YbaB/EbfC family nucleoid-associated protein</fullName>
    </submittedName>
</protein>
<feature type="region of interest" description="Disordered" evidence="1">
    <location>
        <begin position="110"/>
        <end position="130"/>
    </location>
</feature>